<protein>
    <recommendedName>
        <fullName evidence="3">Replication-associated recombination protein A</fullName>
    </recommendedName>
</protein>
<dbReference type="CDD" id="cd00009">
    <property type="entry name" value="AAA"/>
    <property type="match status" value="1"/>
</dbReference>
<dbReference type="InterPro" id="IPR003959">
    <property type="entry name" value="ATPase_AAA_core"/>
</dbReference>
<dbReference type="Gene3D" id="3.40.50.300">
    <property type="entry name" value="P-loop containing nucleotide triphosphate hydrolases"/>
    <property type="match status" value="1"/>
</dbReference>
<dbReference type="InterPro" id="IPR027417">
    <property type="entry name" value="P-loop_NTPase"/>
</dbReference>
<keyword evidence="5" id="KW-0547">Nucleotide-binding</keyword>
<dbReference type="Gene3D" id="1.20.272.10">
    <property type="match status" value="1"/>
</dbReference>
<dbReference type="SUPFAM" id="SSF52540">
    <property type="entry name" value="P-loop containing nucleoside triphosphate hydrolases"/>
    <property type="match status" value="1"/>
</dbReference>
<dbReference type="CDD" id="cd18139">
    <property type="entry name" value="HLD_clamp_RarA"/>
    <property type="match status" value="1"/>
</dbReference>
<evidence type="ECO:0000259" key="7">
    <source>
        <dbReference type="SMART" id="SM00382"/>
    </source>
</evidence>
<dbReference type="OrthoDB" id="9778364at2"/>
<dbReference type="Gene3D" id="1.10.8.60">
    <property type="match status" value="1"/>
</dbReference>
<dbReference type="FunFam" id="1.10.3710.10:FF:000004">
    <property type="entry name" value="Putative ATPase, AAA family"/>
    <property type="match status" value="1"/>
</dbReference>
<dbReference type="GO" id="GO:0005524">
    <property type="term" value="F:ATP binding"/>
    <property type="evidence" value="ECO:0007669"/>
    <property type="project" value="UniProtKB-KW"/>
</dbReference>
<dbReference type="EMBL" id="QLSV01000012">
    <property type="protein sequence ID" value="RAR47032.1"/>
    <property type="molecule type" value="Genomic_DNA"/>
</dbReference>
<dbReference type="GO" id="GO:0003677">
    <property type="term" value="F:DNA binding"/>
    <property type="evidence" value="ECO:0007669"/>
    <property type="project" value="InterPro"/>
</dbReference>
<dbReference type="Pfam" id="PF16193">
    <property type="entry name" value="AAA_assoc_2"/>
    <property type="match status" value="1"/>
</dbReference>
<evidence type="ECO:0000256" key="6">
    <source>
        <dbReference type="ARBA" id="ARBA00022840"/>
    </source>
</evidence>
<dbReference type="InterPro" id="IPR021886">
    <property type="entry name" value="MgsA_C"/>
</dbReference>
<keyword evidence="6" id="KW-0067">ATP-binding</keyword>
<evidence type="ECO:0000256" key="3">
    <source>
        <dbReference type="ARBA" id="ARBA00020776"/>
    </source>
</evidence>
<evidence type="ECO:0000256" key="5">
    <source>
        <dbReference type="ARBA" id="ARBA00022741"/>
    </source>
</evidence>
<comment type="similarity">
    <text evidence="2">Belongs to the AAA ATPase family. RarA/MGS1/WRNIP1 subfamily.</text>
</comment>
<dbReference type="InterPro" id="IPR003593">
    <property type="entry name" value="AAA+_ATPase"/>
</dbReference>
<dbReference type="AlphaFoldDB" id="A0A328WL12"/>
<dbReference type="PANTHER" id="PTHR13779:SF7">
    <property type="entry name" value="ATPASE WRNIP1"/>
    <property type="match status" value="1"/>
</dbReference>
<dbReference type="GO" id="GO:0000731">
    <property type="term" value="P:DNA synthesis involved in DNA repair"/>
    <property type="evidence" value="ECO:0007669"/>
    <property type="project" value="TreeGrafter"/>
</dbReference>
<evidence type="ECO:0000313" key="8">
    <source>
        <dbReference type="EMBL" id="RAR47032.1"/>
    </source>
</evidence>
<accession>A0A328WL12</accession>
<comment type="caution">
    <text evidence="8">The sequence shown here is derived from an EMBL/GenBank/DDBJ whole genome shotgun (WGS) entry which is preliminary data.</text>
</comment>
<gene>
    <name evidence="8" type="ORF">B0I10_11246</name>
</gene>
<dbReference type="RefSeq" id="WP_112086738.1">
    <property type="nucleotide sequence ID" value="NZ_QLSV01000012.1"/>
</dbReference>
<sequence>MEAPLAERIRPQQLSEYISQLHLVGEQGSLTHQIAKGIIPSLILWGPPGTGKTTLAQIMAQESKRPFFTLSAINSGVKDIREVIEKAKMSGGLFTAKNPILFIDEIHRFSKSQQDSLLAAVEKGWITLIGATTENPSFEVIPALLSRCQVYVLNAFSKEDLEQLLHRAIEQDEILKTKQITLTETEALLRLSGGDGRKLLNIFELIVNATEEDSIEITNEKVMQLVQKNTVLYDKTGEQHYDIVSAFIKSIRGSDPNGAVYWLARMIEGGEDVKFIARRMLILASEDIGNANPTALIMANNIFQAVTTIGYPESRILLSQCAIYLATSAKSNASYLAIGKAQQIVKQTGDLPVPLHLRNAPTKLMKELGYGDEYKYSHDFENNFAEQEFLPDEIQNTSFYEPGNNAREKELRTFLKNRWKNKYGY</sequence>
<dbReference type="InterPro" id="IPR032423">
    <property type="entry name" value="AAA_assoc_2"/>
</dbReference>
<comment type="function">
    <text evidence="1">DNA-dependent ATPase that plays important roles in cellular responses to stalled DNA replication processes.</text>
</comment>
<evidence type="ECO:0000313" key="9">
    <source>
        <dbReference type="Proteomes" id="UP000249518"/>
    </source>
</evidence>
<dbReference type="FunFam" id="3.40.50.300:FF:000137">
    <property type="entry name" value="Replication-associated recombination protein A"/>
    <property type="match status" value="1"/>
</dbReference>
<dbReference type="Gene3D" id="1.10.3710.10">
    <property type="entry name" value="DNA polymerase III clamp loader subunits, C-terminal domain"/>
    <property type="match status" value="1"/>
</dbReference>
<proteinExistence type="inferred from homology"/>
<dbReference type="GO" id="GO:0017116">
    <property type="term" value="F:single-stranded DNA helicase activity"/>
    <property type="evidence" value="ECO:0007669"/>
    <property type="project" value="TreeGrafter"/>
</dbReference>
<evidence type="ECO:0000256" key="4">
    <source>
        <dbReference type="ARBA" id="ARBA00022705"/>
    </source>
</evidence>
<evidence type="ECO:0000256" key="1">
    <source>
        <dbReference type="ARBA" id="ARBA00002393"/>
    </source>
</evidence>
<dbReference type="GO" id="GO:0016887">
    <property type="term" value="F:ATP hydrolysis activity"/>
    <property type="evidence" value="ECO:0007669"/>
    <property type="project" value="InterPro"/>
</dbReference>
<dbReference type="Pfam" id="PF00004">
    <property type="entry name" value="AAA"/>
    <property type="match status" value="1"/>
</dbReference>
<keyword evidence="4" id="KW-0235">DNA replication</keyword>
<dbReference type="SMART" id="SM00382">
    <property type="entry name" value="AAA"/>
    <property type="match status" value="1"/>
</dbReference>
<evidence type="ECO:0000256" key="2">
    <source>
        <dbReference type="ARBA" id="ARBA00008959"/>
    </source>
</evidence>
<name>A0A328WL12_9FLAO</name>
<dbReference type="FunFam" id="1.20.272.10:FF:000001">
    <property type="entry name" value="Putative AAA family ATPase"/>
    <property type="match status" value="1"/>
</dbReference>
<dbReference type="Pfam" id="PF12002">
    <property type="entry name" value="MgsA_C"/>
    <property type="match status" value="1"/>
</dbReference>
<reference evidence="8 9" key="1">
    <citation type="submission" date="2018-06" db="EMBL/GenBank/DDBJ databases">
        <title>Genomic Encyclopedia of Type Strains, Phase III (KMG-III): the genomes of soil and plant-associated and newly described type strains.</title>
        <authorList>
            <person name="Whitman W."/>
        </authorList>
    </citation>
    <scope>NUCLEOTIDE SEQUENCE [LARGE SCALE GENOMIC DNA]</scope>
    <source>
        <strain evidence="8 9">CGMCC 1.12504</strain>
    </source>
</reference>
<organism evidence="8 9">
    <name type="scientific">Flavobacterium lacus</name>
    <dbReference type="NCBI Taxonomy" id="1353778"/>
    <lineage>
        <taxon>Bacteria</taxon>
        <taxon>Pseudomonadati</taxon>
        <taxon>Bacteroidota</taxon>
        <taxon>Flavobacteriia</taxon>
        <taxon>Flavobacteriales</taxon>
        <taxon>Flavobacteriaceae</taxon>
        <taxon>Flavobacterium</taxon>
    </lineage>
</organism>
<keyword evidence="9" id="KW-1185">Reference proteome</keyword>
<dbReference type="SUPFAM" id="SSF48019">
    <property type="entry name" value="post-AAA+ oligomerization domain-like"/>
    <property type="match status" value="1"/>
</dbReference>
<dbReference type="InterPro" id="IPR051314">
    <property type="entry name" value="AAA_ATPase_RarA/MGS1/WRNIP1"/>
</dbReference>
<dbReference type="GO" id="GO:0008047">
    <property type="term" value="F:enzyme activator activity"/>
    <property type="evidence" value="ECO:0007669"/>
    <property type="project" value="TreeGrafter"/>
</dbReference>
<dbReference type="GO" id="GO:0006261">
    <property type="term" value="P:DNA-templated DNA replication"/>
    <property type="evidence" value="ECO:0007669"/>
    <property type="project" value="TreeGrafter"/>
</dbReference>
<dbReference type="InterPro" id="IPR008921">
    <property type="entry name" value="DNA_pol3_clamp-load_cplx_C"/>
</dbReference>
<dbReference type="Proteomes" id="UP000249518">
    <property type="component" value="Unassembled WGS sequence"/>
</dbReference>
<dbReference type="PANTHER" id="PTHR13779">
    <property type="entry name" value="WERNER HELICASE-INTERACTING PROTEIN 1 FAMILY MEMBER"/>
    <property type="match status" value="1"/>
</dbReference>
<feature type="domain" description="AAA+ ATPase" evidence="7">
    <location>
        <begin position="38"/>
        <end position="156"/>
    </location>
</feature>